<dbReference type="EMBL" id="UIHB01000002">
    <property type="protein sequence ID" value="SUZ27852.1"/>
    <property type="molecule type" value="Genomic_DNA"/>
</dbReference>
<protein>
    <submittedName>
        <fullName evidence="1">Uncharacterized protein</fullName>
    </submittedName>
</protein>
<dbReference type="Proteomes" id="UP000254168">
    <property type="component" value="Unassembled WGS sequence"/>
</dbReference>
<evidence type="ECO:0000313" key="1">
    <source>
        <dbReference type="EMBL" id="SUZ27852.1"/>
    </source>
</evidence>
<sequence>MQFALVLKPGFARDVQRREQLIASVRHMKGVRRLETEMAANGLLLAELMNPADVTSLEGLDGIATVEGMGVKSAW</sequence>
<keyword evidence="2" id="KW-1185">Reference proteome</keyword>
<dbReference type="RefSeq" id="WP_115676706.1">
    <property type="nucleotide sequence ID" value="NZ_LR994544.1"/>
</dbReference>
<accession>A0AA46HA50</accession>
<name>A0AA46HA50_9XANT</name>
<evidence type="ECO:0000313" key="2">
    <source>
        <dbReference type="Proteomes" id="UP000254168"/>
    </source>
</evidence>
<organism evidence="1 2">
    <name type="scientific">Xanthomonas euroxanthea</name>
    <dbReference type="NCBI Taxonomy" id="2259622"/>
    <lineage>
        <taxon>Bacteria</taxon>
        <taxon>Pseudomonadati</taxon>
        <taxon>Pseudomonadota</taxon>
        <taxon>Gammaproteobacteria</taxon>
        <taxon>Lysobacterales</taxon>
        <taxon>Lysobacteraceae</taxon>
        <taxon>Xanthomonas</taxon>
    </lineage>
</organism>
<dbReference type="AlphaFoldDB" id="A0AA46HA50"/>
<gene>
    <name evidence="1" type="ORF">CPBF424_16480</name>
</gene>
<proteinExistence type="predicted"/>
<reference evidence="1 2" key="1">
    <citation type="submission" date="2018-06" db="EMBL/GenBank/DDBJ databases">
        <authorList>
            <person name="Pothier F. J."/>
        </authorList>
    </citation>
    <scope>NUCLEOTIDE SEQUENCE [LARGE SCALE GENOMIC DNA]</scope>
    <source>
        <strain evidence="1 2">CPBF 424</strain>
    </source>
</reference>
<comment type="caution">
    <text evidence="1">The sequence shown here is derived from an EMBL/GenBank/DDBJ whole genome shotgun (WGS) entry which is preliminary data.</text>
</comment>